<name>A0A834P551_VESPE</name>
<protein>
    <submittedName>
        <fullName evidence="2">Uncharacterized protein</fullName>
    </submittedName>
</protein>
<reference evidence="2" key="1">
    <citation type="journal article" date="2020" name="G3 (Bethesda)">
        <title>High-Quality Assemblies for Three Invasive Social Wasps from the &lt;i&gt;Vespula&lt;/i&gt; Genus.</title>
        <authorList>
            <person name="Harrop T.W.R."/>
            <person name="Guhlin J."/>
            <person name="McLaughlin G.M."/>
            <person name="Permina E."/>
            <person name="Stockwell P."/>
            <person name="Gilligan J."/>
            <person name="Le Lec M.F."/>
            <person name="Gruber M.A.M."/>
            <person name="Quinn O."/>
            <person name="Lovegrove M."/>
            <person name="Duncan E.J."/>
            <person name="Remnant E.J."/>
            <person name="Van Eeckhoven J."/>
            <person name="Graham B."/>
            <person name="Knapp R.A."/>
            <person name="Langford K.W."/>
            <person name="Kronenberg Z."/>
            <person name="Press M.O."/>
            <person name="Eacker S.M."/>
            <person name="Wilson-Rankin E.E."/>
            <person name="Purcell J."/>
            <person name="Lester P.J."/>
            <person name="Dearden P.K."/>
        </authorList>
    </citation>
    <scope>NUCLEOTIDE SEQUENCE</scope>
    <source>
        <strain evidence="2">Volc-1</strain>
    </source>
</reference>
<evidence type="ECO:0000256" key="1">
    <source>
        <dbReference type="SAM" id="MobiDB-lite"/>
    </source>
</evidence>
<sequence length="69" mass="7908">MSKTTRFPKNQNFSSDHMILQEDTHHPQDHMIGKEVARENVAPPTMETFVSCFLFCVGVWLSLEVAQKS</sequence>
<accession>A0A834P551</accession>
<evidence type="ECO:0000313" key="2">
    <source>
        <dbReference type="EMBL" id="KAF7429168.1"/>
    </source>
</evidence>
<feature type="region of interest" description="Disordered" evidence="1">
    <location>
        <begin position="1"/>
        <end position="27"/>
    </location>
</feature>
<dbReference type="EMBL" id="JACSDY010000004">
    <property type="protein sequence ID" value="KAF7429168.1"/>
    <property type="molecule type" value="Genomic_DNA"/>
</dbReference>
<proteinExistence type="predicted"/>
<organism evidence="2 3">
    <name type="scientific">Vespula pensylvanica</name>
    <name type="common">Western yellow jacket</name>
    <name type="synonym">Wasp</name>
    <dbReference type="NCBI Taxonomy" id="30213"/>
    <lineage>
        <taxon>Eukaryota</taxon>
        <taxon>Metazoa</taxon>
        <taxon>Ecdysozoa</taxon>
        <taxon>Arthropoda</taxon>
        <taxon>Hexapoda</taxon>
        <taxon>Insecta</taxon>
        <taxon>Pterygota</taxon>
        <taxon>Neoptera</taxon>
        <taxon>Endopterygota</taxon>
        <taxon>Hymenoptera</taxon>
        <taxon>Apocrita</taxon>
        <taxon>Aculeata</taxon>
        <taxon>Vespoidea</taxon>
        <taxon>Vespidae</taxon>
        <taxon>Vespinae</taxon>
        <taxon>Vespula</taxon>
    </lineage>
</organism>
<keyword evidence="3" id="KW-1185">Reference proteome</keyword>
<feature type="compositionally biased region" description="Polar residues" evidence="1">
    <location>
        <begin position="1"/>
        <end position="15"/>
    </location>
</feature>
<dbReference type="Proteomes" id="UP000600918">
    <property type="component" value="Unassembled WGS sequence"/>
</dbReference>
<dbReference type="AlphaFoldDB" id="A0A834P551"/>
<evidence type="ECO:0000313" key="3">
    <source>
        <dbReference type="Proteomes" id="UP000600918"/>
    </source>
</evidence>
<comment type="caution">
    <text evidence="2">The sequence shown here is derived from an EMBL/GenBank/DDBJ whole genome shotgun (WGS) entry which is preliminary data.</text>
</comment>
<gene>
    <name evidence="2" type="ORF">H0235_005566</name>
</gene>